<dbReference type="PANTHER" id="PTHR43615:SF1">
    <property type="entry name" value="PPDK_N DOMAIN-CONTAINING PROTEIN"/>
    <property type="match status" value="1"/>
</dbReference>
<dbReference type="InterPro" id="IPR013815">
    <property type="entry name" value="ATP_grasp_subdomain_1"/>
</dbReference>
<comment type="caution">
    <text evidence="5">The sequence shown here is derived from an EMBL/GenBank/DDBJ whole genome shotgun (WGS) entry which is preliminary data.</text>
</comment>
<name>A0A347ZQV9_9CHLR</name>
<dbReference type="Gene3D" id="3.30.470.20">
    <property type="entry name" value="ATP-grasp fold, B domain"/>
    <property type="match status" value="1"/>
</dbReference>
<dbReference type="Pfam" id="PF00391">
    <property type="entry name" value="PEP-utilizers"/>
    <property type="match status" value="1"/>
</dbReference>
<proteinExistence type="predicted"/>
<dbReference type="FunFam" id="3.30.1490.20:FF:000010">
    <property type="entry name" value="Phosphoenolpyruvate synthase"/>
    <property type="match status" value="1"/>
</dbReference>
<dbReference type="RefSeq" id="WP_116224871.1">
    <property type="nucleotide sequence ID" value="NZ_AP018437.1"/>
</dbReference>
<organism evidence="5 6">
    <name type="scientific">Pelolinea submarina</name>
    <dbReference type="NCBI Taxonomy" id="913107"/>
    <lineage>
        <taxon>Bacteria</taxon>
        <taxon>Bacillati</taxon>
        <taxon>Chloroflexota</taxon>
        <taxon>Anaerolineae</taxon>
        <taxon>Anaerolineales</taxon>
        <taxon>Anaerolineaceae</taxon>
        <taxon>Pelolinea</taxon>
    </lineage>
</organism>
<evidence type="ECO:0000313" key="5">
    <source>
        <dbReference type="EMBL" id="REG11755.1"/>
    </source>
</evidence>
<protein>
    <submittedName>
        <fullName evidence="5">Pyruvate,water dikinase</fullName>
    </submittedName>
</protein>
<evidence type="ECO:0000259" key="3">
    <source>
        <dbReference type="Pfam" id="PF00391"/>
    </source>
</evidence>
<dbReference type="InterPro" id="IPR008279">
    <property type="entry name" value="PEP-util_enz_mobile_dom"/>
</dbReference>
<feature type="domain" description="Pyruvate phosphate dikinase AMP/ATP-binding" evidence="4">
    <location>
        <begin position="24"/>
        <end position="319"/>
    </location>
</feature>
<dbReference type="Gene3D" id="3.30.1490.20">
    <property type="entry name" value="ATP-grasp fold, A domain"/>
    <property type="match status" value="1"/>
</dbReference>
<dbReference type="SUPFAM" id="SSF52009">
    <property type="entry name" value="Phosphohistidine domain"/>
    <property type="match status" value="1"/>
</dbReference>
<dbReference type="InterPro" id="IPR002192">
    <property type="entry name" value="PPDK_AMP/ATP-bd"/>
</dbReference>
<keyword evidence="1" id="KW-0547">Nucleotide-binding</keyword>
<dbReference type="PANTHER" id="PTHR43615">
    <property type="entry name" value="PHOSPHOENOLPYRUVATE SYNTHASE-RELATED"/>
    <property type="match status" value="1"/>
</dbReference>
<dbReference type="GO" id="GO:0005524">
    <property type="term" value="F:ATP binding"/>
    <property type="evidence" value="ECO:0007669"/>
    <property type="project" value="UniProtKB-KW"/>
</dbReference>
<keyword evidence="5" id="KW-0670">Pyruvate</keyword>
<evidence type="ECO:0000256" key="2">
    <source>
        <dbReference type="ARBA" id="ARBA00022840"/>
    </source>
</evidence>
<keyword evidence="5" id="KW-0808">Transferase</keyword>
<evidence type="ECO:0000259" key="4">
    <source>
        <dbReference type="Pfam" id="PF01326"/>
    </source>
</evidence>
<dbReference type="Pfam" id="PF01326">
    <property type="entry name" value="PPDK_N"/>
    <property type="match status" value="1"/>
</dbReference>
<gene>
    <name evidence="5" type="ORF">DFR64_1647</name>
</gene>
<evidence type="ECO:0000313" key="6">
    <source>
        <dbReference type="Proteomes" id="UP000256388"/>
    </source>
</evidence>
<dbReference type="InterPro" id="IPR036637">
    <property type="entry name" value="Phosphohistidine_dom_sf"/>
</dbReference>
<dbReference type="SUPFAM" id="SSF56059">
    <property type="entry name" value="Glutathione synthetase ATP-binding domain-like"/>
    <property type="match status" value="1"/>
</dbReference>
<dbReference type="EMBL" id="QUMS01000001">
    <property type="protein sequence ID" value="REG11755.1"/>
    <property type="molecule type" value="Genomic_DNA"/>
</dbReference>
<feature type="domain" description="PEP-utilising enzyme mobile" evidence="3">
    <location>
        <begin position="834"/>
        <end position="904"/>
    </location>
</feature>
<reference evidence="5 6" key="1">
    <citation type="submission" date="2018-08" db="EMBL/GenBank/DDBJ databases">
        <title>Genomic Encyclopedia of Type Strains, Phase IV (KMG-IV): sequencing the most valuable type-strain genomes for metagenomic binning, comparative biology and taxonomic classification.</title>
        <authorList>
            <person name="Goeker M."/>
        </authorList>
    </citation>
    <scope>NUCLEOTIDE SEQUENCE [LARGE SCALE GENOMIC DNA]</scope>
    <source>
        <strain evidence="5 6">DSM 23923</strain>
    </source>
</reference>
<keyword evidence="5" id="KW-0418">Kinase</keyword>
<dbReference type="AlphaFoldDB" id="A0A347ZQV9"/>
<evidence type="ECO:0000256" key="1">
    <source>
        <dbReference type="ARBA" id="ARBA00022741"/>
    </source>
</evidence>
<dbReference type="GO" id="GO:0016301">
    <property type="term" value="F:kinase activity"/>
    <property type="evidence" value="ECO:0007669"/>
    <property type="project" value="UniProtKB-KW"/>
</dbReference>
<keyword evidence="6" id="KW-1185">Reference proteome</keyword>
<accession>A0A347ZQV9</accession>
<dbReference type="InterPro" id="IPR051549">
    <property type="entry name" value="PEP_Utilizing_Enz"/>
</dbReference>
<dbReference type="Gene3D" id="3.50.30.10">
    <property type="entry name" value="Phosphohistidine domain"/>
    <property type="match status" value="1"/>
</dbReference>
<dbReference type="OrthoDB" id="9765468at2"/>
<sequence length="914" mass="99844">MQFTNSDFHSLIQPLGSQTLNLENAGGKGANLARLIQAGFHVTGGFAILTQAYRDYLQQNNLTQSIQAELAQLESAGAGQLENCAAAIQGLFTQADLPETLKSEIRAAYQKLDNHAVAVRSSATTEDLPEASFAGQQDTYLNVQGEEALFKAVQGCWASLWNARAIDYRRHNHIPQLSAAIAVVVQEMVESQASGVLFTANPLNGIRTETVIDATLGLGEALVSGQVEPDHFVIDTTGSKILSRTLGAKKVIIQSAKGGGTKTSTNAGKDSQAISDAHALKLARLGQQVAEHFGIPQDIEWAIQDEQLFLLQARPITTLYPLPQGLPAEPLKVLFSFAAIQGVLAPLTPLGMDTLKLVFATGAELFNIKVDQESQTILYEAGQRLWVNFTPILTNSLGRKITPYVLDQIEPTIGQAVTQIKDDPRLKPAKDGVSLSARLRLARFGLPLAGNVLKNMLAPHKRREHIVLAGEKVLAIMEEMSAQAQGDRYEKLAWRVELLPRVLERYLGHNFILFVSGVAAGMASWNLLKMICNKSAPYLTADQKADMDKLTLKITRGMPNNPTTQMDLALWRIAKAIRQDPAVLRLFRENEASELNRLYAGGRLPPAAAQEIDAFLKVYAGRGLGEIDMGSSRWGEDPTHVFEMLNGYLSIENPDMAPDVVFERSAQEAQSAIDELVHLAGQNGGGRRRARRARFLAGRMRNLMGLRESPKFFVVRLFWIAHRALEESGQDFVDAGVLEQAEDIFFLTTNEIRALAGGEERDWRSLVAARREVRRRELARRQIPRLLLSNGRAFYEGIQAEDVGAGSLVGSPVSPGSVQGRVRVVLDPRKAQLQSGEIMVCPGTDPSWTPLFLTAAGLVMETGGMMTHGAVVAREYGIPAIVGVDRATQRLKTGQLIRINGSSGRITLVEEEAS</sequence>
<dbReference type="Proteomes" id="UP000256388">
    <property type="component" value="Unassembled WGS sequence"/>
</dbReference>
<keyword evidence="2" id="KW-0067">ATP-binding</keyword>